<feature type="domain" description="PAC" evidence="5">
    <location>
        <begin position="341"/>
        <end position="393"/>
    </location>
</feature>
<dbReference type="SUPFAM" id="SSF141868">
    <property type="entry name" value="EAL domain-like"/>
    <property type="match status" value="1"/>
</dbReference>
<dbReference type="Gene3D" id="3.40.50.2300">
    <property type="match status" value="2"/>
</dbReference>
<name>A0A251X4P1_9GAMM</name>
<dbReference type="InterPro" id="IPR011006">
    <property type="entry name" value="CheY-like_superfamily"/>
</dbReference>
<feature type="domain" description="Response regulatory" evidence="3">
    <location>
        <begin position="10"/>
        <end position="127"/>
    </location>
</feature>
<dbReference type="GO" id="GO:0006355">
    <property type="term" value="P:regulation of DNA-templated transcription"/>
    <property type="evidence" value="ECO:0007669"/>
    <property type="project" value="InterPro"/>
</dbReference>
<dbReference type="PANTHER" id="PTHR44757:SF2">
    <property type="entry name" value="BIOFILM ARCHITECTURE MAINTENANCE PROTEIN MBAA"/>
    <property type="match status" value="1"/>
</dbReference>
<dbReference type="FunFam" id="3.30.70.270:FF:000001">
    <property type="entry name" value="Diguanylate cyclase domain protein"/>
    <property type="match status" value="1"/>
</dbReference>
<dbReference type="SMART" id="SM00267">
    <property type="entry name" value="GGDEF"/>
    <property type="match status" value="2"/>
</dbReference>
<dbReference type="SMART" id="SM00086">
    <property type="entry name" value="PAC"/>
    <property type="match status" value="4"/>
</dbReference>
<evidence type="ECO:0000259" key="6">
    <source>
        <dbReference type="PROSITE" id="PS50883"/>
    </source>
</evidence>
<comment type="caution">
    <text evidence="8">The sequence shown here is derived from an EMBL/GenBank/DDBJ whole genome shotgun (WGS) entry which is preliminary data.</text>
</comment>
<dbReference type="RefSeq" id="WP_086489024.1">
    <property type="nucleotide sequence ID" value="NZ_MSLT01000023.1"/>
</dbReference>
<dbReference type="Pfam" id="PF00990">
    <property type="entry name" value="GGDEF"/>
    <property type="match status" value="2"/>
</dbReference>
<dbReference type="InterPro" id="IPR000014">
    <property type="entry name" value="PAS"/>
</dbReference>
<feature type="domain" description="PAS" evidence="4">
    <location>
        <begin position="153"/>
        <end position="217"/>
    </location>
</feature>
<dbReference type="GO" id="GO:0003824">
    <property type="term" value="F:catalytic activity"/>
    <property type="evidence" value="ECO:0007669"/>
    <property type="project" value="UniProtKB-ARBA"/>
</dbReference>
<evidence type="ECO:0000259" key="7">
    <source>
        <dbReference type="PROSITE" id="PS50887"/>
    </source>
</evidence>
<evidence type="ECO:0000313" key="8">
    <source>
        <dbReference type="EMBL" id="OUD12112.1"/>
    </source>
</evidence>
<dbReference type="InterPro" id="IPR001610">
    <property type="entry name" value="PAC"/>
</dbReference>
<dbReference type="Proteomes" id="UP000194798">
    <property type="component" value="Unassembled WGS sequence"/>
</dbReference>
<dbReference type="Gene3D" id="3.20.20.450">
    <property type="entry name" value="EAL domain"/>
    <property type="match status" value="1"/>
</dbReference>
<dbReference type="InterPro" id="IPR035919">
    <property type="entry name" value="EAL_sf"/>
</dbReference>
<feature type="domain" description="PAC" evidence="5">
    <location>
        <begin position="220"/>
        <end position="271"/>
    </location>
</feature>
<dbReference type="InterPro" id="IPR000700">
    <property type="entry name" value="PAS-assoc_C"/>
</dbReference>
<dbReference type="SMART" id="SM00052">
    <property type="entry name" value="EAL"/>
    <property type="match status" value="1"/>
</dbReference>
<dbReference type="Pfam" id="PF13426">
    <property type="entry name" value="PAS_9"/>
    <property type="match status" value="2"/>
</dbReference>
<evidence type="ECO:0000313" key="9">
    <source>
        <dbReference type="Proteomes" id="UP000194798"/>
    </source>
</evidence>
<dbReference type="SUPFAM" id="SSF55785">
    <property type="entry name" value="PYP-like sensor domain (PAS domain)"/>
    <property type="match status" value="4"/>
</dbReference>
<feature type="domain" description="PAS" evidence="4">
    <location>
        <begin position="719"/>
        <end position="763"/>
    </location>
</feature>
<feature type="modified residue" description="4-aspartylphosphate" evidence="2">
    <location>
        <position position="60"/>
    </location>
</feature>
<dbReference type="OrthoDB" id="197861at2"/>
<dbReference type="Gene3D" id="3.30.70.270">
    <property type="match status" value="2"/>
</dbReference>
<feature type="domain" description="GGDEF" evidence="7">
    <location>
        <begin position="989"/>
        <end position="1125"/>
    </location>
</feature>
<reference evidence="8 9" key="1">
    <citation type="submission" date="2016-12" db="EMBL/GenBank/DDBJ databases">
        <title>Thioflexothrix psekupsii D3 genome sequencing and assembly.</title>
        <authorList>
            <person name="Fomenkov A."/>
            <person name="Vincze T."/>
            <person name="Grabovich M."/>
            <person name="Anton B.P."/>
            <person name="Dubinina G."/>
            <person name="Orlova M."/>
            <person name="Belousova E."/>
            <person name="Roberts R.J."/>
        </authorList>
    </citation>
    <scope>NUCLEOTIDE SEQUENCE [LARGE SCALE GENOMIC DNA]</scope>
    <source>
        <strain evidence="8">D3</strain>
    </source>
</reference>
<dbReference type="PROSITE" id="PS50887">
    <property type="entry name" value="GGDEF"/>
    <property type="match status" value="2"/>
</dbReference>
<evidence type="ECO:0000259" key="4">
    <source>
        <dbReference type="PROSITE" id="PS50112"/>
    </source>
</evidence>
<dbReference type="PROSITE" id="PS50110">
    <property type="entry name" value="RESPONSE_REGULATORY"/>
    <property type="match status" value="2"/>
</dbReference>
<dbReference type="Pfam" id="PF00989">
    <property type="entry name" value="PAS"/>
    <property type="match status" value="2"/>
</dbReference>
<dbReference type="EMBL" id="MSLT01000023">
    <property type="protein sequence ID" value="OUD12112.1"/>
    <property type="molecule type" value="Genomic_DNA"/>
</dbReference>
<dbReference type="InterPro" id="IPR013767">
    <property type="entry name" value="PAS_fold"/>
</dbReference>
<dbReference type="InterPro" id="IPR052155">
    <property type="entry name" value="Biofilm_reg_signaling"/>
</dbReference>
<dbReference type="CDD" id="cd01949">
    <property type="entry name" value="GGDEF"/>
    <property type="match status" value="2"/>
</dbReference>
<protein>
    <submittedName>
        <fullName evidence="8">Uncharacterized protein</fullName>
    </submittedName>
</protein>
<dbReference type="Pfam" id="PF00563">
    <property type="entry name" value="EAL"/>
    <property type="match status" value="1"/>
</dbReference>
<evidence type="ECO:0000259" key="3">
    <source>
        <dbReference type="PROSITE" id="PS50110"/>
    </source>
</evidence>
<dbReference type="SMART" id="SM00448">
    <property type="entry name" value="REC"/>
    <property type="match status" value="2"/>
</dbReference>
<dbReference type="GO" id="GO:0000160">
    <property type="term" value="P:phosphorelay signal transduction system"/>
    <property type="evidence" value="ECO:0007669"/>
    <property type="project" value="InterPro"/>
</dbReference>
<comment type="caution">
    <text evidence="2">Lacks conserved residue(s) required for the propagation of feature annotation.</text>
</comment>
<keyword evidence="9" id="KW-1185">Reference proteome</keyword>
<gene>
    <name evidence="8" type="ORF">TPSD3_13370</name>
</gene>
<evidence type="ECO:0000256" key="1">
    <source>
        <dbReference type="ARBA" id="ARBA00001946"/>
    </source>
</evidence>
<dbReference type="SMART" id="SM00091">
    <property type="entry name" value="PAS"/>
    <property type="match status" value="4"/>
</dbReference>
<feature type="domain" description="PAS" evidence="4">
    <location>
        <begin position="836"/>
        <end position="885"/>
    </location>
</feature>
<dbReference type="Pfam" id="PF00072">
    <property type="entry name" value="Response_reg"/>
    <property type="match status" value="2"/>
</dbReference>
<keyword evidence="2" id="KW-0597">Phosphoprotein</keyword>
<comment type="cofactor">
    <cofactor evidence="1">
        <name>Mg(2+)</name>
        <dbReference type="ChEBI" id="CHEBI:18420"/>
    </cofactor>
</comment>
<dbReference type="PROSITE" id="PS50883">
    <property type="entry name" value="EAL"/>
    <property type="match status" value="1"/>
</dbReference>
<feature type="domain" description="EAL" evidence="6">
    <location>
        <begin position="1134"/>
        <end position="1390"/>
    </location>
</feature>
<evidence type="ECO:0000256" key="2">
    <source>
        <dbReference type="PROSITE-ProRule" id="PRU00169"/>
    </source>
</evidence>
<accession>A0A251X4P1</accession>
<sequence>MTPNNFLIEKVLIVEDNVNNAEFLKDLLTHHHFAVYTVNSGVNALDFLDKKNLVDLILVDVLMPEMDGFELCQRLKANPRTNEIPLIFMTAMTELSEKIKGFALGAVDYITKPVQESELLARINTHLQLYRLKKQVAERNQELEKTLIRQSAILDNTPLGIVFLSSDRILLEMNQKAADLFGYKKSELIHQTTKKLYATEQDYENLGKEAYALLKKGEIYNTERLMKRKDGSLFWCHLRGNLLKRFDLTQGSIWSLEDVTERKKIEDEARLASNVFETMSDAILITDPNNQILKTNPAFTEVTGYQEMEVLGKNPNILSAGRHDHLFYRQMWTVLLTKDQWQGEVWNRRKNGMVYPAWLKIKVVRRPNQAISNYVAIFTDITERKRAEELLQHQANYDNLTGLPNRMMFNERVQLALQNVQECNKKLAILYIDLDGFKSVNDKLGHEAGDKVLIRVANQLNQIVRAEDTVSRLGGDEFAVILSQLEQVEHVQVVARRILEKLSLKVEEGNIILWVSASVGISIFPDNGEDEMTLLRLADQAMFHAKFMGKNTFYQMPPHYLQEKGMISTEESALGFTISEISTLSARLLCVENDPEMASLLRTILGKSGYDVRIEDSGQAFLATLQQNQYELLLMSQTIVDIDYLQLIDHIKKIDHTIPIVLLLDTHVTLTINMIKRGVVDYVRKDENLADLLPLLINRSLENSRLFETRQQLRNAEQQQDLYRGIFDALFTPLFIFNSEGKIIETNATACCLFGYAEHELIGVYGKSLFSPKYHSLFHHFLNIDTDFSHITIEVMNKQGKAIAVELYRSLIHYQNQAHLLAVLHDVSEQKRKEQYLNQIATLFEYSVDAMLIANADRCIVAANQAFSDLTGYDKNEVLGKNFFFLNKESVIDYSDFLWGYLNRFGYWQGIDRKVGKHNQLIICWERINKVLAHNGEVSHYICVFSDVNRSPLPKEKIHYLSDRDPLTNLPNQSLLNQCFKCLLELKKHEMALLLIDVDGFKKINDEFGFHVANQLLEAMANRLLLLNQGIKNELILARVGGDEFALLQEPFESLQTLVHFVQQLLEQFKQPFYLEHHEIYVSLSIGIALYPQDGKEMTHLLDKANQAMLNVKQRGGGNYQFYGQKLTQAAQLRLNLEADLREAIHSIQANNQLFLLYQPQIDLESKKIIGAEVFVRWQHVNKGIINPLEFLSLAEETGLIFPLGEWILRTACQQMHLWKMQGLLHHIAINLSSSQLKQGDIVGLIKEILMDVELLPSDVELEMTELSLAQEINGSSRVLSELRDLGVSLAIDDFGMGYSSIHELKKLPVNKLKLDGSFLPQTEEKQQTQLAAAMIALGRGLNLRVISEGVEQEWQEVFLQQQGCHEAQGFLYSRPVTASAFEAQLKRCG</sequence>
<dbReference type="InterPro" id="IPR000160">
    <property type="entry name" value="GGDEF_dom"/>
</dbReference>
<dbReference type="InterPro" id="IPR035965">
    <property type="entry name" value="PAS-like_dom_sf"/>
</dbReference>
<feature type="domain" description="Response regulatory" evidence="3">
    <location>
        <begin position="587"/>
        <end position="700"/>
    </location>
</feature>
<dbReference type="SUPFAM" id="SSF55073">
    <property type="entry name" value="Nucleotide cyclase"/>
    <property type="match status" value="2"/>
</dbReference>
<feature type="domain" description="GGDEF" evidence="7">
    <location>
        <begin position="425"/>
        <end position="558"/>
    </location>
</feature>
<organism evidence="8 9">
    <name type="scientific">Thioflexithrix psekupsensis</name>
    <dbReference type="NCBI Taxonomy" id="1570016"/>
    <lineage>
        <taxon>Bacteria</taxon>
        <taxon>Pseudomonadati</taxon>
        <taxon>Pseudomonadota</taxon>
        <taxon>Gammaproteobacteria</taxon>
        <taxon>Thiotrichales</taxon>
        <taxon>Thioflexithrix</taxon>
    </lineage>
</organism>
<dbReference type="InterPro" id="IPR029787">
    <property type="entry name" value="Nucleotide_cyclase"/>
</dbReference>
<dbReference type="InterPro" id="IPR043128">
    <property type="entry name" value="Rev_trsase/Diguanyl_cyclase"/>
</dbReference>
<evidence type="ECO:0000259" key="5">
    <source>
        <dbReference type="PROSITE" id="PS50113"/>
    </source>
</evidence>
<dbReference type="NCBIfam" id="TIGR00229">
    <property type="entry name" value="sensory_box"/>
    <property type="match status" value="4"/>
</dbReference>
<dbReference type="Gene3D" id="3.30.450.20">
    <property type="entry name" value="PAS domain"/>
    <property type="match status" value="4"/>
</dbReference>
<feature type="domain" description="PAC" evidence="5">
    <location>
        <begin position="789"/>
        <end position="839"/>
    </location>
</feature>
<dbReference type="InterPro" id="IPR001633">
    <property type="entry name" value="EAL_dom"/>
</dbReference>
<dbReference type="InterPro" id="IPR001789">
    <property type="entry name" value="Sig_transdc_resp-reg_receiver"/>
</dbReference>
<dbReference type="PROSITE" id="PS50112">
    <property type="entry name" value="PAS"/>
    <property type="match status" value="4"/>
</dbReference>
<dbReference type="PANTHER" id="PTHR44757">
    <property type="entry name" value="DIGUANYLATE CYCLASE DGCP"/>
    <property type="match status" value="1"/>
</dbReference>
<dbReference type="NCBIfam" id="TIGR00254">
    <property type="entry name" value="GGDEF"/>
    <property type="match status" value="2"/>
</dbReference>
<dbReference type="PROSITE" id="PS50113">
    <property type="entry name" value="PAC"/>
    <property type="match status" value="3"/>
</dbReference>
<dbReference type="CDD" id="cd01948">
    <property type="entry name" value="EAL"/>
    <property type="match status" value="1"/>
</dbReference>
<feature type="domain" description="PAS" evidence="4">
    <location>
        <begin position="268"/>
        <end position="314"/>
    </location>
</feature>
<proteinExistence type="predicted"/>
<dbReference type="CDD" id="cd00130">
    <property type="entry name" value="PAS"/>
    <property type="match status" value="4"/>
</dbReference>
<dbReference type="SUPFAM" id="SSF52172">
    <property type="entry name" value="CheY-like"/>
    <property type="match status" value="2"/>
</dbReference>